<dbReference type="OrthoDB" id="1670327at2759"/>
<name>A0A834LRQ3_RHOSS</name>
<protein>
    <submittedName>
        <fullName evidence="1">Uncharacterized protein</fullName>
    </submittedName>
</protein>
<accession>A0A834LRQ3</accession>
<comment type="caution">
    <text evidence="1">The sequence shown here is derived from an EMBL/GenBank/DDBJ whole genome shotgun (WGS) entry which is preliminary data.</text>
</comment>
<reference evidence="1" key="1">
    <citation type="submission" date="2019-11" db="EMBL/GenBank/DDBJ databases">
        <authorList>
            <person name="Liu Y."/>
            <person name="Hou J."/>
            <person name="Li T.-Q."/>
            <person name="Guan C.-H."/>
            <person name="Wu X."/>
            <person name="Wu H.-Z."/>
            <person name="Ling F."/>
            <person name="Zhang R."/>
            <person name="Shi X.-G."/>
            <person name="Ren J.-P."/>
            <person name="Chen E.-F."/>
            <person name="Sun J.-M."/>
        </authorList>
    </citation>
    <scope>NUCLEOTIDE SEQUENCE</scope>
    <source>
        <strain evidence="1">Adult_tree_wgs_1</strain>
        <tissue evidence="1">Leaves</tissue>
    </source>
</reference>
<dbReference type="Proteomes" id="UP000626092">
    <property type="component" value="Unassembled WGS sequence"/>
</dbReference>
<proteinExistence type="predicted"/>
<keyword evidence="2" id="KW-1185">Reference proteome</keyword>
<dbReference type="AlphaFoldDB" id="A0A834LRQ3"/>
<organism evidence="1 2">
    <name type="scientific">Rhododendron simsii</name>
    <name type="common">Sims's rhododendron</name>
    <dbReference type="NCBI Taxonomy" id="118357"/>
    <lineage>
        <taxon>Eukaryota</taxon>
        <taxon>Viridiplantae</taxon>
        <taxon>Streptophyta</taxon>
        <taxon>Embryophyta</taxon>
        <taxon>Tracheophyta</taxon>
        <taxon>Spermatophyta</taxon>
        <taxon>Magnoliopsida</taxon>
        <taxon>eudicotyledons</taxon>
        <taxon>Gunneridae</taxon>
        <taxon>Pentapetalae</taxon>
        <taxon>asterids</taxon>
        <taxon>Ericales</taxon>
        <taxon>Ericaceae</taxon>
        <taxon>Ericoideae</taxon>
        <taxon>Rhodoreae</taxon>
        <taxon>Rhododendron</taxon>
    </lineage>
</organism>
<gene>
    <name evidence="1" type="ORF">RHSIM_Rhsim02G0250300</name>
</gene>
<evidence type="ECO:0000313" key="1">
    <source>
        <dbReference type="EMBL" id="KAF7149830.1"/>
    </source>
</evidence>
<sequence>MCQKSHRNQIIQFDHAIQLHLMADLAMYALMVLANSDAKCLHGKKIEMLDELAIVCGNDQGTGEWVCSAKDLNANHSRKTYQISMIMWWEKTYVTLAQAAEMDLLLNKGILVAKYQH</sequence>
<dbReference type="EMBL" id="WJXA01000002">
    <property type="protein sequence ID" value="KAF7149830.1"/>
    <property type="molecule type" value="Genomic_DNA"/>
</dbReference>
<evidence type="ECO:0000313" key="2">
    <source>
        <dbReference type="Proteomes" id="UP000626092"/>
    </source>
</evidence>